<dbReference type="Proteomes" id="UP000197535">
    <property type="component" value="Unassembled WGS sequence"/>
</dbReference>
<proteinExistence type="inferred from homology"/>
<keyword evidence="2" id="KW-0449">Lipoprotein</keyword>
<keyword evidence="2" id="KW-0564">Palmitate</keyword>
<evidence type="ECO:0000256" key="2">
    <source>
        <dbReference type="RuleBase" id="RU362097"/>
    </source>
</evidence>
<name>A0A254TE54_9BURK</name>
<keyword evidence="4" id="KW-1185">Reference proteome</keyword>
<dbReference type="NCBIfam" id="TIGR01845">
    <property type="entry name" value="outer_NodT"/>
    <property type="match status" value="1"/>
</dbReference>
<dbReference type="PANTHER" id="PTHR30203:SF32">
    <property type="entry name" value="CATION EFFLUX SYSTEM PROTEIN CUSC"/>
    <property type="match status" value="1"/>
</dbReference>
<keyword evidence="2" id="KW-0732">Signal</keyword>
<feature type="signal peptide" evidence="2">
    <location>
        <begin position="1"/>
        <end position="21"/>
    </location>
</feature>
<gene>
    <name evidence="3" type="ORF">AYR66_04525</name>
</gene>
<protein>
    <submittedName>
        <fullName evidence="3">Multidrug transporter</fullName>
    </submittedName>
</protein>
<dbReference type="Pfam" id="PF02321">
    <property type="entry name" value="OEP"/>
    <property type="match status" value="2"/>
</dbReference>
<dbReference type="AlphaFoldDB" id="A0A254TE54"/>
<dbReference type="GO" id="GO:0005886">
    <property type="term" value="C:plasma membrane"/>
    <property type="evidence" value="ECO:0007669"/>
    <property type="project" value="UniProtKB-SubCell"/>
</dbReference>
<keyword evidence="2" id="KW-1134">Transmembrane beta strand</keyword>
<keyword evidence="2" id="KW-0812">Transmembrane</keyword>
<reference evidence="3 4" key="1">
    <citation type="submission" date="2016-02" db="EMBL/GenBank/DDBJ databases">
        <authorList>
            <person name="Wen L."/>
            <person name="He K."/>
            <person name="Yang H."/>
        </authorList>
    </citation>
    <scope>NUCLEOTIDE SEQUENCE [LARGE SCALE GENOMIC DNA]</scope>
    <source>
        <strain evidence="3 4">TSA40</strain>
    </source>
</reference>
<dbReference type="Gene3D" id="1.20.1600.10">
    <property type="entry name" value="Outer membrane efflux proteins (OEP)"/>
    <property type="match status" value="1"/>
</dbReference>
<comment type="similarity">
    <text evidence="1 2">Belongs to the outer membrane factor (OMF) (TC 1.B.17) family.</text>
</comment>
<organism evidence="3 4">
    <name type="scientific">Noviherbaspirillum denitrificans</name>
    <dbReference type="NCBI Taxonomy" id="1968433"/>
    <lineage>
        <taxon>Bacteria</taxon>
        <taxon>Pseudomonadati</taxon>
        <taxon>Pseudomonadota</taxon>
        <taxon>Betaproteobacteria</taxon>
        <taxon>Burkholderiales</taxon>
        <taxon>Oxalobacteraceae</taxon>
        <taxon>Noviherbaspirillum</taxon>
    </lineage>
</organism>
<dbReference type="InterPro" id="IPR010131">
    <property type="entry name" value="MdtP/NodT-like"/>
</dbReference>
<sequence length="465" mass="49734">MSKQLTLSLLAAAVLSACSMAPTYERPASPVAAAYPTVAEAGDATATGWRNFFPDQRLQSLIAAALENNRDLRIAALRIEEARAQYGVQSADLLPNFNATAGATRSRTPGGVSPTGSPIVSSTYQVGLGLSAFELDFFGRVRSLNDASLAQYLATEEAGRAARISLVAEVAKAYLAERAFDEQYELARKTFESRESAYKLAKQRFDVGASSALDLRQNETLLQSARASLATLTRQRAQASNALALLAGKPLTDLPAAQSLSEQNIVTEIPAGLPSDLLERRPDIRAAEQRLRAANANIGAARAAFFPRISLTAATGTASGDLSGLFESGSRSWSFVPQLVLPIFDAGRNSANLNLAEVRKNVAIAEYEKSIQTAFREAADALAARATLDEQIDAQRAVLEAQAERLKLADLRYRNGVASSLDVLDAQRELFSAEQALVQARLQRLTNAVDLYRALGGGLAETTAK</sequence>
<dbReference type="PROSITE" id="PS51257">
    <property type="entry name" value="PROKAR_LIPOPROTEIN"/>
    <property type="match status" value="1"/>
</dbReference>
<comment type="subcellular location">
    <subcellularLocation>
        <location evidence="2">Cell membrane</location>
        <topology evidence="2">Lipid-anchor</topology>
    </subcellularLocation>
</comment>
<dbReference type="SUPFAM" id="SSF56954">
    <property type="entry name" value="Outer membrane efflux proteins (OEP)"/>
    <property type="match status" value="1"/>
</dbReference>
<keyword evidence="2" id="KW-0472">Membrane</keyword>
<comment type="caution">
    <text evidence="3">The sequence shown here is derived from an EMBL/GenBank/DDBJ whole genome shotgun (WGS) entry which is preliminary data.</text>
</comment>
<dbReference type="InterPro" id="IPR003423">
    <property type="entry name" value="OMP_efflux"/>
</dbReference>
<evidence type="ECO:0000313" key="4">
    <source>
        <dbReference type="Proteomes" id="UP000197535"/>
    </source>
</evidence>
<dbReference type="RefSeq" id="WP_088710221.1">
    <property type="nucleotide sequence ID" value="NZ_LSTO01000002.1"/>
</dbReference>
<dbReference type="GO" id="GO:0015562">
    <property type="term" value="F:efflux transmembrane transporter activity"/>
    <property type="evidence" value="ECO:0007669"/>
    <property type="project" value="InterPro"/>
</dbReference>
<dbReference type="OrthoDB" id="9770517at2"/>
<dbReference type="PANTHER" id="PTHR30203">
    <property type="entry name" value="OUTER MEMBRANE CATION EFFLUX PROTEIN"/>
    <property type="match status" value="1"/>
</dbReference>
<dbReference type="Gene3D" id="2.20.200.10">
    <property type="entry name" value="Outer membrane efflux proteins (OEP)"/>
    <property type="match status" value="1"/>
</dbReference>
<feature type="chain" id="PRO_5011820469" evidence="2">
    <location>
        <begin position="22"/>
        <end position="465"/>
    </location>
</feature>
<evidence type="ECO:0000313" key="3">
    <source>
        <dbReference type="EMBL" id="OWW18823.1"/>
    </source>
</evidence>
<dbReference type="EMBL" id="LSTO01000002">
    <property type="protein sequence ID" value="OWW18823.1"/>
    <property type="molecule type" value="Genomic_DNA"/>
</dbReference>
<accession>A0A254TE54</accession>
<evidence type="ECO:0000256" key="1">
    <source>
        <dbReference type="ARBA" id="ARBA00007613"/>
    </source>
</evidence>